<gene>
    <name evidence="1" type="ORF">TrVE_jg13699</name>
</gene>
<dbReference type="EMBL" id="BRXX01000178">
    <property type="protein sequence ID" value="GMH96116.1"/>
    <property type="molecule type" value="Genomic_DNA"/>
</dbReference>
<accession>A0A9W7BRI5</accession>
<protein>
    <submittedName>
        <fullName evidence="1">Uncharacterized protein</fullName>
    </submittedName>
</protein>
<keyword evidence="2" id="KW-1185">Reference proteome</keyword>
<organism evidence="1 2">
    <name type="scientific">Triparma verrucosa</name>
    <dbReference type="NCBI Taxonomy" id="1606542"/>
    <lineage>
        <taxon>Eukaryota</taxon>
        <taxon>Sar</taxon>
        <taxon>Stramenopiles</taxon>
        <taxon>Ochrophyta</taxon>
        <taxon>Bolidophyceae</taxon>
        <taxon>Parmales</taxon>
        <taxon>Triparmaceae</taxon>
        <taxon>Triparma</taxon>
    </lineage>
</organism>
<proteinExistence type="predicted"/>
<dbReference type="Proteomes" id="UP001165160">
    <property type="component" value="Unassembled WGS sequence"/>
</dbReference>
<evidence type="ECO:0000313" key="2">
    <source>
        <dbReference type="Proteomes" id="UP001165160"/>
    </source>
</evidence>
<reference evidence="2" key="1">
    <citation type="journal article" date="2023" name="Commun. Biol.">
        <title>Genome analysis of Parmales, the sister group of diatoms, reveals the evolutionary specialization of diatoms from phago-mixotrophs to photoautotrophs.</title>
        <authorList>
            <person name="Ban H."/>
            <person name="Sato S."/>
            <person name="Yoshikawa S."/>
            <person name="Yamada K."/>
            <person name="Nakamura Y."/>
            <person name="Ichinomiya M."/>
            <person name="Sato N."/>
            <person name="Blanc-Mathieu R."/>
            <person name="Endo H."/>
            <person name="Kuwata A."/>
            <person name="Ogata H."/>
        </authorList>
    </citation>
    <scope>NUCLEOTIDE SEQUENCE [LARGE SCALE GENOMIC DNA]</scope>
    <source>
        <strain evidence="2">NIES 3699</strain>
    </source>
</reference>
<evidence type="ECO:0000313" key="1">
    <source>
        <dbReference type="EMBL" id="GMH96116.1"/>
    </source>
</evidence>
<comment type="caution">
    <text evidence="1">The sequence shown here is derived from an EMBL/GenBank/DDBJ whole genome shotgun (WGS) entry which is preliminary data.</text>
</comment>
<sequence length="173" mass="19547">MSVVSVLRPSLNSSTTINRGFTPITQTFRHLSTPAQDKPTDNTKLFVKALDSKLRGTIDPRDLKLLQDQSYMGPLSKQWSSLKSHISNLRDHDLRSKSLLLNHSTTLLPPVFLPPTSKSFTDSLPLNRPIPSHVQPIPGWEIGDEKKKEVDEIADKYFINVKGKWKETYGEVL</sequence>
<name>A0A9W7BRI5_9STRA</name>
<dbReference type="AlphaFoldDB" id="A0A9W7BRI5"/>